<dbReference type="InterPro" id="IPR016162">
    <property type="entry name" value="Ald_DH_N"/>
</dbReference>
<dbReference type="InterPro" id="IPR016163">
    <property type="entry name" value="Ald_DH_C"/>
</dbReference>
<feature type="domain" description="Aldehyde dehydrogenase" evidence="9">
    <location>
        <begin position="72"/>
        <end position="532"/>
    </location>
</feature>
<dbReference type="RefSeq" id="XP_031556845.1">
    <property type="nucleotide sequence ID" value="XM_031700985.1"/>
</dbReference>
<dbReference type="KEGG" id="aten:116293545"/>
<dbReference type="GO" id="GO:0010133">
    <property type="term" value="P:L-proline catabolic process to L-glutamate"/>
    <property type="evidence" value="ECO:0007669"/>
    <property type="project" value="UniProtKB-UniRule"/>
</dbReference>
<dbReference type="AlphaFoldDB" id="A0A6P8HW32"/>
<organism evidence="10 11">
    <name type="scientific">Actinia tenebrosa</name>
    <name type="common">Australian red waratah sea anemone</name>
    <dbReference type="NCBI Taxonomy" id="6105"/>
    <lineage>
        <taxon>Eukaryota</taxon>
        <taxon>Metazoa</taxon>
        <taxon>Cnidaria</taxon>
        <taxon>Anthozoa</taxon>
        <taxon>Hexacorallia</taxon>
        <taxon>Actiniaria</taxon>
        <taxon>Actiniidae</taxon>
        <taxon>Actinia</taxon>
    </lineage>
</organism>
<dbReference type="Gene3D" id="3.40.309.10">
    <property type="entry name" value="Aldehyde Dehydrogenase, Chain A, domain 2"/>
    <property type="match status" value="1"/>
</dbReference>
<dbReference type="FunFam" id="3.40.309.10:FF:000005">
    <property type="entry name" value="1-pyrroline-5-carboxylate dehydrogenase 1"/>
    <property type="match status" value="1"/>
</dbReference>
<keyword evidence="5 7" id="KW-0642">Proline metabolism</keyword>
<dbReference type="FunFam" id="3.40.605.10:FF:000006">
    <property type="entry name" value="1-pyrroline-5-carboxylate dehydrogenase"/>
    <property type="match status" value="1"/>
</dbReference>
<dbReference type="InterPro" id="IPR050485">
    <property type="entry name" value="Proline_metab_enzyme"/>
</dbReference>
<dbReference type="PANTHER" id="PTHR42862">
    <property type="entry name" value="DELTA-1-PYRROLINE-5-CARBOXYLATE DEHYDROGENASE 1, ISOFORM A-RELATED"/>
    <property type="match status" value="1"/>
</dbReference>
<gene>
    <name evidence="11" type="primary">LOC116293545</name>
</gene>
<evidence type="ECO:0000313" key="10">
    <source>
        <dbReference type="Proteomes" id="UP000515163"/>
    </source>
</evidence>
<dbReference type="OrthoDB" id="5322683at2759"/>
<reference evidence="11" key="1">
    <citation type="submission" date="2025-08" db="UniProtKB">
        <authorList>
            <consortium name="RefSeq"/>
        </authorList>
    </citation>
    <scope>IDENTIFICATION</scope>
</reference>
<dbReference type="InterPro" id="IPR016161">
    <property type="entry name" value="Ald_DH/histidinol_DH"/>
</dbReference>
<evidence type="ECO:0000256" key="6">
    <source>
        <dbReference type="ARBA" id="ARBA00048142"/>
    </source>
</evidence>
<evidence type="ECO:0000256" key="4">
    <source>
        <dbReference type="ARBA" id="ARBA00023027"/>
    </source>
</evidence>
<keyword evidence="3 7" id="KW-0560">Oxidoreductase</keyword>
<protein>
    <recommendedName>
        <fullName evidence="7 8">Multifunctional fusion protein</fullName>
    </recommendedName>
    <domain>
        <recommendedName>
            <fullName evidence="8">Delta-1-pyrroline-5-carboxylate dehydrogenase</fullName>
            <shortName evidence="8">P5C dehydrogenase</shortName>
        </recommendedName>
        <alternativeName>
            <fullName evidence="7">L-glutamate gamma-semialdehyde dehydrogenase</fullName>
        </alternativeName>
    </domain>
    <domain>
        <recommendedName>
            <fullName evidence="7">L-glutamate gamma-semialdehyde dehydrogenase</fullName>
            <ecNumber evidence="7">1.2.1.88</ecNumber>
        </recommendedName>
    </domain>
</protein>
<evidence type="ECO:0000256" key="1">
    <source>
        <dbReference type="ARBA" id="ARBA00004786"/>
    </source>
</evidence>
<name>A0A6P8HW32_ACTTE</name>
<evidence type="ECO:0000256" key="7">
    <source>
        <dbReference type="RuleBase" id="RU366016"/>
    </source>
</evidence>
<evidence type="ECO:0000256" key="2">
    <source>
        <dbReference type="ARBA" id="ARBA00009986"/>
    </source>
</evidence>
<dbReference type="GO" id="GO:0005759">
    <property type="term" value="C:mitochondrial matrix"/>
    <property type="evidence" value="ECO:0007669"/>
    <property type="project" value="TreeGrafter"/>
</dbReference>
<dbReference type="InterPro" id="IPR016160">
    <property type="entry name" value="Ald_DH_CS_CYS"/>
</dbReference>
<dbReference type="Pfam" id="PF00171">
    <property type="entry name" value="Aldedh"/>
    <property type="match status" value="1"/>
</dbReference>
<dbReference type="FunCoup" id="A0A6P8HW32">
    <property type="interactions" value="1370"/>
</dbReference>
<evidence type="ECO:0000256" key="3">
    <source>
        <dbReference type="ARBA" id="ARBA00023002"/>
    </source>
</evidence>
<dbReference type="InterPro" id="IPR005931">
    <property type="entry name" value="P5CDH/ALDH4A1"/>
</dbReference>
<dbReference type="CDD" id="cd07123">
    <property type="entry name" value="ALDH_F4-17_P5CDH"/>
    <property type="match status" value="1"/>
</dbReference>
<keyword evidence="4 7" id="KW-0520">NAD</keyword>
<dbReference type="InParanoid" id="A0A6P8HW32"/>
<dbReference type="SUPFAM" id="SSF53720">
    <property type="entry name" value="ALDH-like"/>
    <property type="match status" value="1"/>
</dbReference>
<comment type="similarity">
    <text evidence="2 7">Belongs to the aldehyde dehydrogenase family.</text>
</comment>
<dbReference type="GO" id="GO:0003842">
    <property type="term" value="F:L-glutamate gamma-semialdehyde dehydrogenase activity"/>
    <property type="evidence" value="ECO:0007669"/>
    <property type="project" value="UniProtKB-UniRule"/>
</dbReference>
<dbReference type="NCBIfam" id="TIGR01236">
    <property type="entry name" value="D1pyr5carbox1"/>
    <property type="match status" value="1"/>
</dbReference>
<evidence type="ECO:0000259" key="9">
    <source>
        <dbReference type="Pfam" id="PF00171"/>
    </source>
</evidence>
<proteinExistence type="inferred from homology"/>
<dbReference type="UniPathway" id="UPA00261">
    <property type="reaction ID" value="UER00374"/>
</dbReference>
<evidence type="ECO:0000256" key="8">
    <source>
        <dbReference type="RuleBase" id="RU366030"/>
    </source>
</evidence>
<evidence type="ECO:0000313" key="11">
    <source>
        <dbReference type="RefSeq" id="XP_031556845.1"/>
    </source>
</evidence>
<keyword evidence="10" id="KW-1185">Reference proteome</keyword>
<evidence type="ECO:0000256" key="5">
    <source>
        <dbReference type="ARBA" id="ARBA00023062"/>
    </source>
</evidence>
<sequence>MLALRGRLANKLFRVAGTRCLSMPPNEPLTNIDGENRTKLLNAIKDVESQTVEVPVICGGEKIFTGKVKYQVAPYNHATKIAKFHIADGELIKETIKRAMAARKAWERTPFDERAAIFERFLDLLCGKYRYEFLATTMVGQGKTAYEADIDCVLELADFYRFDIYNGKRLLEGPELHQPQGVKNSFIYRGLEGFVAAVAPFNFTAIGGNLSGTPVIMGNVVLWKPASTAILSSYRVMEMFEEAGLPDGVMNFIPSSGPAFGESISTSPHLAAVNFTGSVGTFKTIWQNVAKNLDVYRTYPRLIGECGGKNYHFVHNSANVDIVVQSTIRAAYGYQGQKCSACSRMYVPESKWPQIKEGLIEEHKKIKMGSPDDLENTFVTAVIDENSFDNIKSYIDYCKESSNITILAGGKCDKSVGYYIEPTIVETKDPLDKMMKEEIFGPLVCIYVYPDNKYKETLEVVDTTNEFGLTGSIFGEDKEFIKEASDMLRDSAGNFYINDKCTGSIVQQQPFGGARMSGTNDKAGGLMYLLRWTSGMSIKEALSNPGPWKYPHMK</sequence>
<accession>A0A6P8HW32</accession>
<comment type="catalytic activity">
    <reaction evidence="6 7">
        <text>L-glutamate 5-semialdehyde + NAD(+) + H2O = L-glutamate + NADH + 2 H(+)</text>
        <dbReference type="Rhea" id="RHEA:30235"/>
        <dbReference type="ChEBI" id="CHEBI:15377"/>
        <dbReference type="ChEBI" id="CHEBI:15378"/>
        <dbReference type="ChEBI" id="CHEBI:29985"/>
        <dbReference type="ChEBI" id="CHEBI:57540"/>
        <dbReference type="ChEBI" id="CHEBI:57945"/>
        <dbReference type="ChEBI" id="CHEBI:58066"/>
        <dbReference type="EC" id="1.2.1.88"/>
    </reaction>
</comment>
<dbReference type="Proteomes" id="UP000515163">
    <property type="component" value="Unplaced"/>
</dbReference>
<dbReference type="InterPro" id="IPR015590">
    <property type="entry name" value="Aldehyde_DH_dom"/>
</dbReference>
<dbReference type="EC" id="1.2.1.88" evidence="7"/>
<dbReference type="PROSITE" id="PS00070">
    <property type="entry name" value="ALDEHYDE_DEHYDR_CYS"/>
    <property type="match status" value="1"/>
</dbReference>
<dbReference type="Gene3D" id="3.40.605.10">
    <property type="entry name" value="Aldehyde Dehydrogenase, Chain A, domain 1"/>
    <property type="match status" value="1"/>
</dbReference>
<dbReference type="GeneID" id="116293545"/>
<comment type="pathway">
    <text evidence="1 7">Amino-acid degradation; L-proline degradation into L-glutamate; L-glutamate from L-proline: step 2/2.</text>
</comment>
<dbReference type="PANTHER" id="PTHR42862:SF1">
    <property type="entry name" value="DELTA-1-PYRROLINE-5-CARBOXYLATE DEHYDROGENASE 2, ISOFORM A-RELATED"/>
    <property type="match status" value="1"/>
</dbReference>